<dbReference type="InterPro" id="IPR025665">
    <property type="entry name" value="Beta-barrel_OMP_2"/>
</dbReference>
<accession>A0A250F796</accession>
<dbReference type="AlphaFoldDB" id="A0A250F796"/>
<protein>
    <recommendedName>
        <fullName evidence="2">Outer membrane protein beta-barrel domain-containing protein</fullName>
    </recommendedName>
</protein>
<proteinExistence type="predicted"/>
<reference evidence="4" key="1">
    <citation type="submission" date="2017-06" db="EMBL/GenBank/DDBJ databases">
        <title>Capnocytophaga spp. assemblies.</title>
        <authorList>
            <person name="Gulvik C.A."/>
        </authorList>
    </citation>
    <scope>NUCLEOTIDE SEQUENCE [LARGE SCALE GENOMIC DNA]</scope>
    <source>
        <strain evidence="4">H4486</strain>
    </source>
</reference>
<evidence type="ECO:0000313" key="4">
    <source>
        <dbReference type="Proteomes" id="UP000217334"/>
    </source>
</evidence>
<sequence length="265" mass="30487">MKRFLTTILWLCAAYLGFAQTAIGVKINSPASTFTIITPIQSMEGYNVEYFGKTGVVNSGLFLRMPIKTHFASQIELMYKREAIPYRPEGSDLKLQDRRHIRFDYLEMPFLLQFEGKKWFRGFGQIGLAPKVLLLASYSEKQNSEKFNMTQYFNKILFTFHVGGGVMWEIPKWIFTADARFSMNLTPITDQEHVPHLYFKDAKSYYFAISIGAGLKLPKNKNEEPAIQEPAYPSNEEPVYQEVKEEPIPQEAKEEAAPQEVKEAE</sequence>
<name>A0A250F796_CAPSP</name>
<feature type="domain" description="Outer membrane protein beta-barrel" evidence="2">
    <location>
        <begin position="18"/>
        <end position="189"/>
    </location>
</feature>
<dbReference type="Pfam" id="PF13568">
    <property type="entry name" value="OMP_b-brl_2"/>
    <property type="match status" value="1"/>
</dbReference>
<dbReference type="Proteomes" id="UP000217334">
    <property type="component" value="Chromosome"/>
</dbReference>
<evidence type="ECO:0000259" key="2">
    <source>
        <dbReference type="Pfam" id="PF13568"/>
    </source>
</evidence>
<dbReference type="RefSeq" id="WP_095901721.1">
    <property type="nucleotide sequence ID" value="NZ_CP022383.1"/>
</dbReference>
<evidence type="ECO:0000313" key="3">
    <source>
        <dbReference type="EMBL" id="ATA79867.1"/>
    </source>
</evidence>
<evidence type="ECO:0000256" key="1">
    <source>
        <dbReference type="SAM" id="MobiDB-lite"/>
    </source>
</evidence>
<feature type="region of interest" description="Disordered" evidence="1">
    <location>
        <begin position="222"/>
        <end position="265"/>
    </location>
</feature>
<gene>
    <name evidence="3" type="ORF">CGC59_09320</name>
</gene>
<organism evidence="3 4">
    <name type="scientific">Capnocytophaga sputigena</name>
    <dbReference type="NCBI Taxonomy" id="1019"/>
    <lineage>
        <taxon>Bacteria</taxon>
        <taxon>Pseudomonadati</taxon>
        <taxon>Bacteroidota</taxon>
        <taxon>Flavobacteriia</taxon>
        <taxon>Flavobacteriales</taxon>
        <taxon>Flavobacteriaceae</taxon>
        <taxon>Capnocytophaga</taxon>
    </lineage>
</organism>
<dbReference type="EMBL" id="CP022383">
    <property type="protein sequence ID" value="ATA79867.1"/>
    <property type="molecule type" value="Genomic_DNA"/>
</dbReference>
<feature type="compositionally biased region" description="Basic and acidic residues" evidence="1">
    <location>
        <begin position="242"/>
        <end position="265"/>
    </location>
</feature>